<keyword evidence="1" id="KW-0812">Transmembrane</keyword>
<dbReference type="Proteomes" id="UP001595443">
    <property type="component" value="Unassembled WGS sequence"/>
</dbReference>
<accession>A0ABV7AIP5</accession>
<gene>
    <name evidence="2" type="ORF">ACFOES_12760</name>
</gene>
<feature type="transmembrane region" description="Helical" evidence="1">
    <location>
        <begin position="63"/>
        <end position="87"/>
    </location>
</feature>
<feature type="transmembrane region" description="Helical" evidence="1">
    <location>
        <begin position="108"/>
        <end position="128"/>
    </location>
</feature>
<reference evidence="3" key="1">
    <citation type="journal article" date="2019" name="Int. J. Syst. Evol. Microbiol.">
        <title>The Global Catalogue of Microorganisms (GCM) 10K type strain sequencing project: providing services to taxonomists for standard genome sequencing and annotation.</title>
        <authorList>
            <consortium name="The Broad Institute Genomics Platform"/>
            <consortium name="The Broad Institute Genome Sequencing Center for Infectious Disease"/>
            <person name="Wu L."/>
            <person name="Ma J."/>
        </authorList>
    </citation>
    <scope>NUCLEOTIDE SEQUENCE [LARGE SCALE GENOMIC DNA]</scope>
    <source>
        <strain evidence="3">KCTC 62192</strain>
    </source>
</reference>
<keyword evidence="1" id="KW-1133">Transmembrane helix</keyword>
<evidence type="ECO:0000256" key="1">
    <source>
        <dbReference type="SAM" id="Phobius"/>
    </source>
</evidence>
<keyword evidence="1" id="KW-0472">Membrane</keyword>
<evidence type="ECO:0000313" key="2">
    <source>
        <dbReference type="EMBL" id="MFC2968970.1"/>
    </source>
</evidence>
<proteinExistence type="predicted"/>
<keyword evidence="3" id="KW-1185">Reference proteome</keyword>
<dbReference type="EMBL" id="JBHRSK010000008">
    <property type="protein sequence ID" value="MFC2968970.1"/>
    <property type="molecule type" value="Genomic_DNA"/>
</dbReference>
<organism evidence="2 3">
    <name type="scientific">Acidimangrovimonas pyrenivorans</name>
    <dbReference type="NCBI Taxonomy" id="2030798"/>
    <lineage>
        <taxon>Bacteria</taxon>
        <taxon>Pseudomonadati</taxon>
        <taxon>Pseudomonadota</taxon>
        <taxon>Alphaproteobacteria</taxon>
        <taxon>Rhodobacterales</taxon>
        <taxon>Paracoccaceae</taxon>
        <taxon>Acidimangrovimonas</taxon>
    </lineage>
</organism>
<protein>
    <submittedName>
        <fullName evidence="2">Uncharacterized protein</fullName>
    </submittedName>
</protein>
<dbReference type="RefSeq" id="WP_377833676.1">
    <property type="nucleotide sequence ID" value="NZ_JBHRSK010000008.1"/>
</dbReference>
<feature type="transmembrane region" description="Helical" evidence="1">
    <location>
        <begin position="33"/>
        <end position="57"/>
    </location>
</feature>
<name>A0ABV7AIP5_9RHOB</name>
<sequence length="129" mass="14027">MDRDLEHEIEQTLRERAQYFSARWFGRLFRAELSLADTFWVGMYGVLLVIVPGMFALSFAVKIFAPAAGVTVFSALALVLALYWAAATRAVILTARRAPEAAGGWRRAAVVFAVLSTLGAFFGGLAGVL</sequence>
<evidence type="ECO:0000313" key="3">
    <source>
        <dbReference type="Proteomes" id="UP001595443"/>
    </source>
</evidence>
<comment type="caution">
    <text evidence="2">The sequence shown here is derived from an EMBL/GenBank/DDBJ whole genome shotgun (WGS) entry which is preliminary data.</text>
</comment>